<organism evidence="1 2">
    <name type="scientific">Fasciola gigantica</name>
    <name type="common">Giant liver fluke</name>
    <dbReference type="NCBI Taxonomy" id="46835"/>
    <lineage>
        <taxon>Eukaryota</taxon>
        <taxon>Metazoa</taxon>
        <taxon>Spiralia</taxon>
        <taxon>Lophotrochozoa</taxon>
        <taxon>Platyhelminthes</taxon>
        <taxon>Trematoda</taxon>
        <taxon>Digenea</taxon>
        <taxon>Plagiorchiida</taxon>
        <taxon>Echinostomata</taxon>
        <taxon>Echinostomatoidea</taxon>
        <taxon>Fasciolidae</taxon>
        <taxon>Fasciola</taxon>
    </lineage>
</organism>
<comment type="caution">
    <text evidence="1">The sequence shown here is derived from an EMBL/GenBank/DDBJ whole genome shotgun (WGS) entry which is preliminary data.</text>
</comment>
<dbReference type="OrthoDB" id="6244195at2759"/>
<proteinExistence type="predicted"/>
<evidence type="ECO:0000313" key="2">
    <source>
        <dbReference type="Proteomes" id="UP000316759"/>
    </source>
</evidence>
<gene>
    <name evidence="1" type="ORF">FGIG_09805</name>
</gene>
<name>A0A504YKE2_FASGI</name>
<dbReference type="Proteomes" id="UP000316759">
    <property type="component" value="Unassembled WGS sequence"/>
</dbReference>
<dbReference type="EMBL" id="SUNJ01012006">
    <property type="protein sequence ID" value="TPP58447.1"/>
    <property type="molecule type" value="Genomic_DNA"/>
</dbReference>
<evidence type="ECO:0000313" key="1">
    <source>
        <dbReference type="EMBL" id="TPP58447.1"/>
    </source>
</evidence>
<protein>
    <submittedName>
        <fullName evidence="1">Uncharacterized protein</fullName>
    </submittedName>
</protein>
<keyword evidence="2" id="KW-1185">Reference proteome</keyword>
<reference evidence="1 2" key="1">
    <citation type="submission" date="2019-04" db="EMBL/GenBank/DDBJ databases">
        <title>Annotation for the trematode Fasciola gigantica.</title>
        <authorList>
            <person name="Choi Y.-J."/>
        </authorList>
    </citation>
    <scope>NUCLEOTIDE SEQUENCE [LARGE SCALE GENOMIC DNA]</scope>
    <source>
        <strain evidence="1">Uganda_cow_1</strain>
    </source>
</reference>
<dbReference type="AlphaFoldDB" id="A0A504YKE2"/>
<accession>A0A504YKE2</accession>
<sequence length="324" mass="37249">MKIFMLRAGWISGNLVKAGVAENMSGAYYLCRHAASSASREECVESDFTVATPKKHIQTKGQSKRKILERKLITFPVQCSLMTWKGRTQLLKLAKEYTNNDLDLSFLASKFPVSESGIRKMLRTWKSHHVHSISKTLQHNSNVLNRWTLLSIFLSSFVNGPVEDFIIINEMIKSLPTDSLWILEESKLHLLAYAHGNPTLSFYTEEEKLPANTRDPVTNNGGSFSRLAVDFGDLPRMKNEELMVKLSSQQEIIERNIASFEALKEVREMPFHLPLSDSKSALRFHNHMQQCARLLFMKSRPPLKLPNRVELPFHKSFRVRNFWD</sequence>